<feature type="non-terminal residue" evidence="2">
    <location>
        <position position="1"/>
    </location>
</feature>
<evidence type="ECO:0000256" key="1">
    <source>
        <dbReference type="SAM" id="MobiDB-lite"/>
    </source>
</evidence>
<organism evidence="2">
    <name type="scientific">uncultured Rubellimicrobium sp</name>
    <dbReference type="NCBI Taxonomy" id="543078"/>
    <lineage>
        <taxon>Bacteria</taxon>
        <taxon>Pseudomonadati</taxon>
        <taxon>Pseudomonadota</taxon>
        <taxon>Alphaproteobacteria</taxon>
        <taxon>Rhodobacterales</taxon>
        <taxon>Roseobacteraceae</taxon>
        <taxon>Rubellimicrobium</taxon>
        <taxon>environmental samples</taxon>
    </lineage>
</organism>
<dbReference type="AlphaFoldDB" id="A0A6J4QES0"/>
<reference evidence="2" key="1">
    <citation type="submission" date="2020-02" db="EMBL/GenBank/DDBJ databases">
        <authorList>
            <person name="Meier V. D."/>
        </authorList>
    </citation>
    <scope>NUCLEOTIDE SEQUENCE</scope>
    <source>
        <strain evidence="2">AVDCRST_MAG15</strain>
    </source>
</reference>
<name>A0A6J4QES0_9RHOB</name>
<accession>A0A6J4QES0</accession>
<protein>
    <submittedName>
        <fullName evidence="2">Uncharacterized protein</fullName>
    </submittedName>
</protein>
<evidence type="ECO:0000313" key="2">
    <source>
        <dbReference type="EMBL" id="CAA9437961.1"/>
    </source>
</evidence>
<feature type="region of interest" description="Disordered" evidence="1">
    <location>
        <begin position="1"/>
        <end position="38"/>
    </location>
</feature>
<proteinExistence type="predicted"/>
<dbReference type="EMBL" id="CADCUU010000494">
    <property type="protein sequence ID" value="CAA9437961.1"/>
    <property type="molecule type" value="Genomic_DNA"/>
</dbReference>
<sequence length="38" mass="3777">CTLPDWRSPGWSGARAERSGVAAGGATAPLPRGRGSAP</sequence>
<feature type="non-terminal residue" evidence="2">
    <location>
        <position position="38"/>
    </location>
</feature>
<gene>
    <name evidence="2" type="ORF">AVDCRST_MAG15-3308</name>
</gene>